<feature type="signal peptide" evidence="2">
    <location>
        <begin position="1"/>
        <end position="24"/>
    </location>
</feature>
<evidence type="ECO:0000313" key="4">
    <source>
        <dbReference type="EMBL" id="KAA6961018.1"/>
    </source>
</evidence>
<feature type="region of interest" description="Disordered" evidence="1">
    <location>
        <begin position="27"/>
        <end position="47"/>
    </location>
</feature>
<organism evidence="4 5">
    <name type="scientific">Salmonella enterica subsp. enterica serovar Lubbock</name>
    <dbReference type="NCBI Taxonomy" id="2077273"/>
    <lineage>
        <taxon>Bacteria</taxon>
        <taxon>Pseudomonadati</taxon>
        <taxon>Pseudomonadota</taxon>
        <taxon>Gammaproteobacteria</taxon>
        <taxon>Enterobacterales</taxon>
        <taxon>Enterobacteriaceae</taxon>
        <taxon>Salmonella</taxon>
    </lineage>
</organism>
<dbReference type="InterPro" id="IPR005546">
    <property type="entry name" value="Autotransporte_beta"/>
</dbReference>
<dbReference type="SMART" id="SM00869">
    <property type="entry name" value="Autotransporter"/>
    <property type="match status" value="1"/>
</dbReference>
<dbReference type="InterPro" id="IPR036709">
    <property type="entry name" value="Autotransporte_beta_dom_sf"/>
</dbReference>
<reference evidence="4 5" key="1">
    <citation type="journal article" date="2019" name="Proc. Natl. Acad. Sci. U.S.A.">
        <title>Microbiome composition shapes rapid genomic adaptation of Drosophila melanogaster.</title>
        <authorList>
            <person name="Rudman S.M."/>
            <person name="Greenblum S."/>
            <person name="Hughes R.C."/>
            <person name="Rajpurohit S."/>
            <person name="Kiratli O."/>
            <person name="Lowder D.B."/>
            <person name="Lemmon S.G."/>
            <person name="Petrov D.A."/>
            <person name="Chaston J.M."/>
            <person name="Schmidt P."/>
        </authorList>
    </citation>
    <scope>NUCLEOTIDE SEQUENCE [LARGE SCALE GENOMIC DNA]</scope>
    <source>
        <strain evidence="4 5">ME2L-19-307</strain>
    </source>
</reference>
<protein>
    <submittedName>
        <fullName evidence="4">Autotransporter domain-containing protein</fullName>
    </submittedName>
</protein>
<dbReference type="SUPFAM" id="SSF103515">
    <property type="entry name" value="Autotransporter"/>
    <property type="match status" value="1"/>
</dbReference>
<dbReference type="PROSITE" id="PS51208">
    <property type="entry name" value="AUTOTRANSPORTER"/>
    <property type="match status" value="1"/>
</dbReference>
<comment type="caution">
    <text evidence="4">The sequence shown here is derived from an EMBL/GenBank/DDBJ whole genome shotgun (WGS) entry which is preliminary data.</text>
</comment>
<sequence>MQKKKLISIAIALTLQSYYIPAIAAENNDDEKECPSNISSLPKEKRAKLSPTCLATPENDNHWGWVAGGVAALVAGVAIGVENNGGGDSNHSYTPPTPDNGGDVTPPDDGGNVTPPDDGGNVTPPDDGGDDNVIPPDDSGDDDVTPPDDSGDDDVTPPDDSGDDDVTPPDDSGDDDVTPPDDSGDDDVTPPDDSGDDDVTPPDDSGDDDVTPPDDSGDDDVTPPDDSGDDDVTPPDDSGDDDVTPPDDSGDDDVTPPDDSGDDDVTPPDDSGDDDVTPPDDSGDDDVTPPDDSGDDDVTPPDDSGDDDVTPPDDSGDDDVTPPDDSGDDDDTPPDDSVITFSNGVTIDKGKDTLTFDSFKLDNGSVLEGAVWNYSEQDNQWQLTTADGKTLNVTGWDVTDANAAVIEGTQENGLYWKYDSRGYLIIADDKTTVISGDDQAHKSDRGMDISGQDRTGVIISGDRTVNTLTGDSSVTDSATGMVISGDGTTNTISGHSTVDNATGALISGNGTTTNFAGDIAVSGGGTAIIIDGDNATIKNTGTSDISGAGSTGTVINGNNARVNNDVDMTITDGGTGGHITGDNVVIDNAGSTTVSGADATALYIDGDNALVINEGNQTISGGAVGTRIDGDDAHITNTGDIAVDGADSAAVVINGDNGSLTQAGDLLVTDGAMGIITYGTGNEAKNTGNATVRDADSVGFVVAGEKNTFKNKGDIDVSLNGTGTQVSGDMSQVTLDGDINVTAVEDSDSVYRGATGIDITGDNNTLDIVGNVTVNGDYDNDSVMAGSTDTLQGMSVSGDNNQVDLTGTLNINVSDMSNVDGQYLNAVGLSVTGDGNSVDLTGGININYTQDADGIESPVVGININGDSSVTLSGQSTLDITSVTGGAVTLAYVQNGGNLTLDQSSTINVNSTLLPAGYYMENALLTATGQGSTINNQGTIVDNGAVSLLLANSGAQGGNSGDITAYATTGEDNRNAITAANGQGSTFNNETGGTITVVSSLTPVVDGGAFGFPLAWRNNTLYAMLAEGYGEVSNDAGAHIYLQGAGVYGVSASKGTASNAGDIYLDGLVPTLDDENHITDKTYWAPPQLYVTSSAMVAGSTDGGYGDATAINTGTITVNNAGFGMMALNGGTAINQGVITLTADDGVTGQANELVGMAALSGGTVINDTSGIINIDADYGQPFLTDGSGLIINYGQVCFGDDCQNSEEYNPTNGDVSIPYTDGATIADAGTSTTLENNAVVTGNVNNAGEVSGKPITVLDSGTLTNNDSGVINSDTKVSGNLVNDGTISGKLTQNGGDIVNNGTIDSRSLTTGGVLTNGTDGTMTSGAKVTGANSAIINDGTFQLGSATDATNASMLEINDYAQFFNTGTLILDNNKNAIHLNPNNGTLYNTGTMDLTATSNKGAINYWGAGATFINDGTVNATTATLAYAAGGASSAPDQHAFFWNQSNGVINYDADNGRAVDFSANSNYVAVNDGTMNISGNNAYGMYGGKNAQLVNNGTIELGTEGTTDTGMVAMALDKNATADAVIENNGTINIHANNSYAFSVAGAGHVVNNGTVVIDDNVTGSGLIKQGDSVNVEGTNGNNGNSDEAHYADYTLPGTPVEPDGNMTSGSTTSGASNNLNGYVVGTNADGSAGKLKVSNASMNGVEINTGFTAGTADTTVSFDNVVEGSNLSDAGAIQSTSVVWNAQGSQDADGNVDVTMTKNAYADVATDSSVSDVAQALDAGYTNNELYTSLNVGTTAELNSALKQVSGAQATTVFREARVLSNRFTMLADAAPQIKDGLAFNVVAKGDPRAELGNDTQYDMLALRQTLDLTASQNLTLEYGIARLDGDGSKTVGDNGLTGGYSQFFGLKHSMAFDEGLAWNNSLRYDVHNLDSSRSVAYGDVNKIADSDMRQQYLEFRSEGAKTFTMMSDTLKVTPYAGVKFRHTMEDGYKERSAGDFNLSMNSGNETAVDSIVGLKLDYAGKDGWSATATLEGGPNLSYSKSQRTASLQGAAGQSFGVDDGQKGGGVNGLATIGVKYSSNDTALHLDAYQWKEDGISDKGFMLNVKKTFR</sequence>
<accession>A0A6C8LS59</accession>
<dbReference type="Pfam" id="PF25783">
    <property type="entry name" value="BigA_beta"/>
    <property type="match status" value="1"/>
</dbReference>
<dbReference type="Pfam" id="PF25784">
    <property type="entry name" value="BigA_N"/>
    <property type="match status" value="1"/>
</dbReference>
<feature type="domain" description="Autotransporter" evidence="3">
    <location>
        <begin position="1755"/>
        <end position="2058"/>
    </location>
</feature>
<evidence type="ECO:0000256" key="2">
    <source>
        <dbReference type="SAM" id="SignalP"/>
    </source>
</evidence>
<feature type="chain" id="PRO_5025454433" evidence="2">
    <location>
        <begin position="25"/>
        <end position="2059"/>
    </location>
</feature>
<name>A0A6C8LS59_SALET</name>
<dbReference type="InterPro" id="IPR058035">
    <property type="entry name" value="BigA/YdbA-like_N"/>
</dbReference>
<feature type="region of interest" description="Disordered" evidence="1">
    <location>
        <begin position="82"/>
        <end position="343"/>
    </location>
</feature>
<keyword evidence="2" id="KW-0732">Signal</keyword>
<dbReference type="EMBL" id="SRDL01000006">
    <property type="protein sequence ID" value="KAA6961018.1"/>
    <property type="molecule type" value="Genomic_DNA"/>
</dbReference>
<evidence type="ECO:0000259" key="3">
    <source>
        <dbReference type="PROSITE" id="PS51208"/>
    </source>
</evidence>
<evidence type="ECO:0000256" key="1">
    <source>
        <dbReference type="SAM" id="MobiDB-lite"/>
    </source>
</evidence>
<gene>
    <name evidence="4" type="ORF">E4977_12830</name>
</gene>
<evidence type="ECO:0000313" key="5">
    <source>
        <dbReference type="Proteomes" id="UP000322844"/>
    </source>
</evidence>
<dbReference type="Proteomes" id="UP000322844">
    <property type="component" value="Unassembled WGS sequence"/>
</dbReference>
<proteinExistence type="predicted"/>
<dbReference type="InterPro" id="IPR058034">
    <property type="entry name" value="BigA_beta"/>
</dbReference>
<feature type="compositionally biased region" description="Acidic residues" evidence="1">
    <location>
        <begin position="138"/>
        <end position="334"/>
    </location>
</feature>